<keyword evidence="1" id="KW-1133">Transmembrane helix</keyword>
<dbReference type="Proteomes" id="UP000028091">
    <property type="component" value="Unassembled WGS sequence"/>
</dbReference>
<feature type="transmembrane region" description="Helical" evidence="1">
    <location>
        <begin position="387"/>
        <end position="408"/>
    </location>
</feature>
<feature type="transmembrane region" description="Helical" evidence="1">
    <location>
        <begin position="269"/>
        <end position="288"/>
    </location>
</feature>
<evidence type="ECO:0000256" key="1">
    <source>
        <dbReference type="SAM" id="Phobius"/>
    </source>
</evidence>
<feature type="transmembrane region" description="Helical" evidence="1">
    <location>
        <begin position="244"/>
        <end position="263"/>
    </location>
</feature>
<dbReference type="EMBL" id="JOTP01000007">
    <property type="protein sequence ID" value="KEP26818.1"/>
    <property type="molecule type" value="Genomic_DNA"/>
</dbReference>
<proteinExistence type="predicted"/>
<feature type="transmembrane region" description="Helical" evidence="1">
    <location>
        <begin position="347"/>
        <end position="375"/>
    </location>
</feature>
<name>A0A081LC42_9BACI</name>
<evidence type="ECO:0000313" key="2">
    <source>
        <dbReference type="EMBL" id="KEP26818.1"/>
    </source>
</evidence>
<feature type="transmembrane region" description="Helical" evidence="1">
    <location>
        <begin position="309"/>
        <end position="327"/>
    </location>
</feature>
<feature type="transmembrane region" description="Helical" evidence="1">
    <location>
        <begin position="195"/>
        <end position="217"/>
    </location>
</feature>
<keyword evidence="1" id="KW-0812">Transmembrane</keyword>
<keyword evidence="1" id="KW-0472">Membrane</keyword>
<reference evidence="2 3" key="1">
    <citation type="submission" date="2012-09" db="EMBL/GenBank/DDBJ databases">
        <title>Genome Sequence of Bacillus sp. DW5-4.</title>
        <authorList>
            <person name="Lai Q."/>
            <person name="Liu Y."/>
            <person name="Shao Z."/>
        </authorList>
    </citation>
    <scope>NUCLEOTIDE SEQUENCE [LARGE SCALE GENOMIC DNA]</scope>
    <source>
        <strain evidence="2 3">DW5-4</strain>
    </source>
</reference>
<evidence type="ECO:0000313" key="3">
    <source>
        <dbReference type="Proteomes" id="UP000028091"/>
    </source>
</evidence>
<accession>A0A081LC42</accession>
<keyword evidence="3" id="KW-1185">Reference proteome</keyword>
<comment type="caution">
    <text evidence="2">The sequence shown here is derived from an EMBL/GenBank/DDBJ whole genome shotgun (WGS) entry which is preliminary data.</text>
</comment>
<gene>
    <name evidence="2" type="ORF">BA70_18210</name>
</gene>
<feature type="transmembrane region" description="Helical" evidence="1">
    <location>
        <begin position="73"/>
        <end position="93"/>
    </location>
</feature>
<sequence>MMYVMIYTLLISFYIVNQLFPAPILSYFVGLLAVASLTISLKKANGLYLKTGVVFLSVGLMLFFLSGQPLHTFFLHFHSMLGLLALFFMLPFIHSLIHVGHFDTQLNKLLTLHTTNTKQLYRKSSFVTHVLGMFLNIATIPLLYTSLKPSLDSLKEHVRQRLYTRNLLRSYALCLSWSPVEVLVSVTIDATKLKYYQIAPVTFCLMLIVLMTDWILFSRQSKRLPDIIELENTSTNPKRIKRKTLQLALMLLSFITVVSLVDVWVGKGYLFAVVLAIIPFALLFSSTIKKRKQYVAVSVPHWKERTSQLSNYMCLFLSAGFFVDMLLVTNSLKPVQTFIVSISDHAIWVYCVIGLYFLITALCGFHPLVSLALLVSMLTPVIHELPALPIAIMLITAGTSTVMFSPFNVSVSLLADLMKVNPYRITRWNIWFAGFYISMGIICATVITVIFYS</sequence>
<feature type="transmembrane region" description="Helical" evidence="1">
    <location>
        <begin position="428"/>
        <end position="452"/>
    </location>
</feature>
<feature type="transmembrane region" description="Helical" evidence="1">
    <location>
        <begin position="47"/>
        <end position="67"/>
    </location>
</feature>
<feature type="transmembrane region" description="Helical" evidence="1">
    <location>
        <begin position="126"/>
        <end position="144"/>
    </location>
</feature>
<dbReference type="eggNOG" id="ENOG502ZGYW">
    <property type="taxonomic scope" value="Bacteria"/>
</dbReference>
<feature type="transmembrane region" description="Helical" evidence="1">
    <location>
        <begin position="6"/>
        <end position="35"/>
    </location>
</feature>
<organism evidence="2 3">
    <name type="scientific">Bacillus zhangzhouensis</name>
    <dbReference type="NCBI Taxonomy" id="1178540"/>
    <lineage>
        <taxon>Bacteria</taxon>
        <taxon>Bacillati</taxon>
        <taxon>Bacillota</taxon>
        <taxon>Bacilli</taxon>
        <taxon>Bacillales</taxon>
        <taxon>Bacillaceae</taxon>
        <taxon>Bacillus</taxon>
    </lineage>
</organism>
<dbReference type="OrthoDB" id="2960907at2"/>
<protein>
    <submittedName>
        <fullName evidence="2">Membrane protein</fullName>
    </submittedName>
</protein>
<dbReference type="AlphaFoldDB" id="A0A081LC42"/>